<dbReference type="AlphaFoldDB" id="A0AAD7PKS5"/>
<dbReference type="EMBL" id="JARAOO010000008">
    <property type="protein sequence ID" value="KAJ7959321.1"/>
    <property type="molecule type" value="Genomic_DNA"/>
</dbReference>
<dbReference type="KEGG" id="qsa:O6P43_019915"/>
<accession>A0AAD7PKS5</accession>
<organism evidence="1 2">
    <name type="scientific">Quillaja saponaria</name>
    <name type="common">Soap bark tree</name>
    <dbReference type="NCBI Taxonomy" id="32244"/>
    <lineage>
        <taxon>Eukaryota</taxon>
        <taxon>Viridiplantae</taxon>
        <taxon>Streptophyta</taxon>
        <taxon>Embryophyta</taxon>
        <taxon>Tracheophyta</taxon>
        <taxon>Spermatophyta</taxon>
        <taxon>Magnoliopsida</taxon>
        <taxon>eudicotyledons</taxon>
        <taxon>Gunneridae</taxon>
        <taxon>Pentapetalae</taxon>
        <taxon>rosids</taxon>
        <taxon>fabids</taxon>
        <taxon>Fabales</taxon>
        <taxon>Quillajaceae</taxon>
        <taxon>Quillaja</taxon>
    </lineage>
</organism>
<reference evidence="1" key="1">
    <citation type="journal article" date="2023" name="Science">
        <title>Elucidation of the pathway for biosynthesis of saponin adjuvants from the soapbark tree.</title>
        <authorList>
            <person name="Reed J."/>
            <person name="Orme A."/>
            <person name="El-Demerdash A."/>
            <person name="Owen C."/>
            <person name="Martin L.B.B."/>
            <person name="Misra R.C."/>
            <person name="Kikuchi S."/>
            <person name="Rejzek M."/>
            <person name="Martin A.C."/>
            <person name="Harkess A."/>
            <person name="Leebens-Mack J."/>
            <person name="Louveau T."/>
            <person name="Stephenson M.J."/>
            <person name="Osbourn A."/>
        </authorList>
    </citation>
    <scope>NUCLEOTIDE SEQUENCE</scope>
    <source>
        <strain evidence="1">S10</strain>
    </source>
</reference>
<proteinExistence type="predicted"/>
<dbReference type="Proteomes" id="UP001163823">
    <property type="component" value="Chromosome 8"/>
</dbReference>
<evidence type="ECO:0000313" key="1">
    <source>
        <dbReference type="EMBL" id="KAJ7959321.1"/>
    </source>
</evidence>
<keyword evidence="1" id="KW-0675">Receptor</keyword>
<protein>
    <submittedName>
        <fullName evidence="1">Receptor-like protein kinase</fullName>
    </submittedName>
</protein>
<gene>
    <name evidence="1" type="ORF">O6P43_019915</name>
</gene>
<dbReference type="GO" id="GO:0016301">
    <property type="term" value="F:kinase activity"/>
    <property type="evidence" value="ECO:0007669"/>
    <property type="project" value="UniProtKB-KW"/>
</dbReference>
<sequence length="309" mass="35722">MKAEKGKKEKRTKVMMMLTKKPGRLVDPKGLNPPGRKFMVAVVIVISLQPTCYAAPSSYGKIHSISYPFRLKGKYYAEAINYINFTIRLVDPGVLDHQQPISCSTIPRYFLNFTNFSYGDPYAYGPYPFLLKTYGLSIPIIYLNCDDPVIDDSRYVYVDTADCVDGGYNYAVIVSLQGKDLKVGCHMKSVALTSLRWLFAKLDMNVYSSFWREDENIKIKININVSYTDISFALVYGFEVSWLDYLCQFYCGRESLCRFNYYRGELQNYGDNCYHNYVSRRSNCCMVWSEAIDYLLHTHIKIVVLKELF</sequence>
<keyword evidence="2" id="KW-1185">Reference proteome</keyword>
<keyword evidence="1" id="KW-0808">Transferase</keyword>
<comment type="caution">
    <text evidence="1">The sequence shown here is derived from an EMBL/GenBank/DDBJ whole genome shotgun (WGS) entry which is preliminary data.</text>
</comment>
<evidence type="ECO:0000313" key="2">
    <source>
        <dbReference type="Proteomes" id="UP001163823"/>
    </source>
</evidence>
<keyword evidence="1" id="KW-0418">Kinase</keyword>
<name>A0AAD7PKS5_QUISA</name>